<dbReference type="OrthoDB" id="9963764at2"/>
<dbReference type="AlphaFoldDB" id="A0A2S1R9E5"/>
<evidence type="ECO:0000313" key="3">
    <source>
        <dbReference type="Proteomes" id="UP000244928"/>
    </source>
</evidence>
<gene>
    <name evidence="2" type="ORF">A6035_12890</name>
</gene>
<proteinExistence type="predicted"/>
<feature type="signal peptide" evidence="1">
    <location>
        <begin position="1"/>
        <end position="30"/>
    </location>
</feature>
<name>A0A2S1R9E5_9ACTN</name>
<dbReference type="KEGG" id="dlu:A6035_12890"/>
<reference evidence="2 3" key="1">
    <citation type="submission" date="2016-04" db="EMBL/GenBank/DDBJ databases">
        <title>Complete genome sequence of Dietzia lutea YIM 80766T, a strain isolated from desert soil in Egypt.</title>
        <authorList>
            <person name="Zhao J."/>
            <person name="Hu B."/>
            <person name="Geng S."/>
            <person name="Nie Y."/>
            <person name="Tang Y."/>
        </authorList>
    </citation>
    <scope>NUCLEOTIDE SEQUENCE [LARGE SCALE GENOMIC DNA]</scope>
    <source>
        <strain evidence="2 3">YIM 80766</strain>
    </source>
</reference>
<dbReference type="RefSeq" id="WP_108848130.1">
    <property type="nucleotide sequence ID" value="NZ_CP015449.1"/>
</dbReference>
<keyword evidence="1" id="KW-0732">Signal</keyword>
<organism evidence="2 3">
    <name type="scientific">Dietzia lutea</name>
    <dbReference type="NCBI Taxonomy" id="546160"/>
    <lineage>
        <taxon>Bacteria</taxon>
        <taxon>Bacillati</taxon>
        <taxon>Actinomycetota</taxon>
        <taxon>Actinomycetes</taxon>
        <taxon>Mycobacteriales</taxon>
        <taxon>Dietziaceae</taxon>
        <taxon>Dietzia</taxon>
    </lineage>
</organism>
<accession>A0A2S1R9E5</accession>
<protein>
    <recommendedName>
        <fullName evidence="4">Secreted protein</fullName>
    </recommendedName>
</protein>
<evidence type="ECO:0008006" key="4">
    <source>
        <dbReference type="Google" id="ProtNLM"/>
    </source>
</evidence>
<keyword evidence="3" id="KW-1185">Reference proteome</keyword>
<feature type="chain" id="PRO_5015782323" description="Secreted protein" evidence="1">
    <location>
        <begin position="31"/>
        <end position="171"/>
    </location>
</feature>
<evidence type="ECO:0000313" key="2">
    <source>
        <dbReference type="EMBL" id="AWH92917.1"/>
    </source>
</evidence>
<dbReference type="EMBL" id="CP015449">
    <property type="protein sequence ID" value="AWH92917.1"/>
    <property type="molecule type" value="Genomic_DNA"/>
</dbReference>
<sequence>MTTIRLATRAAATVAASAALIVGAAGVASAATVSHNVEGNTVSTTFKIGLTDLTVPVDGCVAVVAERGEADGVIDRIKNLVDLDNIGETLRGENTTVLRAANGSPVAFPAAFVPATVSADGIADGVHSLITYCATDHVPVMRTIVVGDAQNTMGSIVSDGPALLSSGVNLL</sequence>
<evidence type="ECO:0000256" key="1">
    <source>
        <dbReference type="SAM" id="SignalP"/>
    </source>
</evidence>
<dbReference type="Proteomes" id="UP000244928">
    <property type="component" value="Chromosome"/>
</dbReference>